<dbReference type="Gene3D" id="3.40.50.180">
    <property type="entry name" value="Methylesterase CheB, C-terminal domain"/>
    <property type="match status" value="1"/>
</dbReference>
<keyword evidence="5 7" id="KW-0597">Phosphoprotein</keyword>
<dbReference type="OrthoDB" id="9793421at2"/>
<dbReference type="EC" id="3.1.1.61" evidence="5"/>
<comment type="subcellular location">
    <subcellularLocation>
        <location evidence="5">Cytoplasm</location>
    </subcellularLocation>
</comment>
<dbReference type="SUPFAM" id="SSF52172">
    <property type="entry name" value="CheY-like"/>
    <property type="match status" value="1"/>
</dbReference>
<dbReference type="CDD" id="cd17541">
    <property type="entry name" value="REC_CheB-like"/>
    <property type="match status" value="1"/>
</dbReference>
<protein>
    <recommendedName>
        <fullName evidence="5">Protein-glutamate methylesterase/protein-glutamine glutaminase</fullName>
        <ecNumber evidence="5">3.1.1.61</ecNumber>
        <ecNumber evidence="5">3.5.1.44</ecNumber>
    </recommendedName>
</protein>
<dbReference type="Pfam" id="PF00072">
    <property type="entry name" value="Response_reg"/>
    <property type="match status" value="1"/>
</dbReference>
<feature type="modified residue" description="4-aspartylphosphate" evidence="5 7">
    <location>
        <position position="53"/>
    </location>
</feature>
<accession>A0A348FXB9</accession>
<dbReference type="GO" id="GO:0050568">
    <property type="term" value="F:protein-glutamine glutaminase activity"/>
    <property type="evidence" value="ECO:0007669"/>
    <property type="project" value="UniProtKB-UniRule"/>
</dbReference>
<dbReference type="NCBIfam" id="NF001965">
    <property type="entry name" value="PRK00742.1"/>
    <property type="match status" value="1"/>
</dbReference>
<comment type="catalytic activity">
    <reaction evidence="4 5">
        <text>[protein]-L-glutamate 5-O-methyl ester + H2O = L-glutamyl-[protein] + methanol + H(+)</text>
        <dbReference type="Rhea" id="RHEA:23236"/>
        <dbReference type="Rhea" id="RHEA-COMP:10208"/>
        <dbReference type="Rhea" id="RHEA-COMP:10311"/>
        <dbReference type="ChEBI" id="CHEBI:15377"/>
        <dbReference type="ChEBI" id="CHEBI:15378"/>
        <dbReference type="ChEBI" id="CHEBI:17790"/>
        <dbReference type="ChEBI" id="CHEBI:29973"/>
        <dbReference type="ChEBI" id="CHEBI:82795"/>
        <dbReference type="EC" id="3.1.1.61"/>
    </reaction>
</comment>
<evidence type="ECO:0000256" key="1">
    <source>
        <dbReference type="ARBA" id="ARBA00022490"/>
    </source>
</evidence>
<dbReference type="CDD" id="cd16432">
    <property type="entry name" value="CheB_Rec"/>
    <property type="match status" value="1"/>
</dbReference>
<dbReference type="PROSITE" id="PS50122">
    <property type="entry name" value="CHEB"/>
    <property type="match status" value="1"/>
</dbReference>
<dbReference type="GO" id="GO:0006935">
    <property type="term" value="P:chemotaxis"/>
    <property type="evidence" value="ECO:0007669"/>
    <property type="project" value="UniProtKB-UniRule"/>
</dbReference>
<comment type="function">
    <text evidence="5">Involved in chemotaxis. Part of a chemotaxis signal transduction system that modulates chemotaxis in response to various stimuli. Catalyzes the demethylation of specific methylglutamate residues introduced into the chemoreceptors (methyl-accepting chemotaxis proteins or MCP) by CheR. Also mediates the irreversible deamidation of specific glutamine residues to glutamic acid.</text>
</comment>
<dbReference type="InterPro" id="IPR000673">
    <property type="entry name" value="Sig_transdc_resp-reg_Me-estase"/>
</dbReference>
<keyword evidence="3 5" id="KW-0378">Hydrolase</keyword>
<evidence type="ECO:0000313" key="11">
    <source>
        <dbReference type="Proteomes" id="UP000266934"/>
    </source>
</evidence>
<evidence type="ECO:0000256" key="4">
    <source>
        <dbReference type="ARBA" id="ARBA00048267"/>
    </source>
</evidence>
<dbReference type="AlphaFoldDB" id="A0A348FXB9"/>
<dbReference type="PANTHER" id="PTHR42872:SF6">
    <property type="entry name" value="PROTEIN-GLUTAMATE METHYLESTERASE_PROTEIN-GLUTAMINE GLUTAMINASE"/>
    <property type="match status" value="1"/>
</dbReference>
<comment type="catalytic activity">
    <reaction evidence="5">
        <text>L-glutaminyl-[protein] + H2O = L-glutamyl-[protein] + NH4(+)</text>
        <dbReference type="Rhea" id="RHEA:16441"/>
        <dbReference type="Rhea" id="RHEA-COMP:10207"/>
        <dbReference type="Rhea" id="RHEA-COMP:10208"/>
        <dbReference type="ChEBI" id="CHEBI:15377"/>
        <dbReference type="ChEBI" id="CHEBI:28938"/>
        <dbReference type="ChEBI" id="CHEBI:29973"/>
        <dbReference type="ChEBI" id="CHEBI:30011"/>
        <dbReference type="EC" id="3.5.1.44"/>
    </reaction>
</comment>
<dbReference type="GO" id="GO:0008984">
    <property type="term" value="F:protein-glutamate methylesterase activity"/>
    <property type="evidence" value="ECO:0007669"/>
    <property type="project" value="UniProtKB-UniRule"/>
</dbReference>
<dbReference type="PROSITE" id="PS50110">
    <property type="entry name" value="RESPONSE_REGULATORY"/>
    <property type="match status" value="1"/>
</dbReference>
<gene>
    <name evidence="10" type="primary">cheB3</name>
    <name evidence="5" type="synonym">cheB</name>
    <name evidence="10" type="ORF">BLTE_06370</name>
</gene>
<organism evidence="10 11">
    <name type="scientific">Blastochloris tepida</name>
    <dbReference type="NCBI Taxonomy" id="2233851"/>
    <lineage>
        <taxon>Bacteria</taxon>
        <taxon>Pseudomonadati</taxon>
        <taxon>Pseudomonadota</taxon>
        <taxon>Alphaproteobacteria</taxon>
        <taxon>Hyphomicrobiales</taxon>
        <taxon>Blastochloridaceae</taxon>
        <taxon>Blastochloris</taxon>
    </lineage>
</organism>
<comment type="domain">
    <text evidence="5">Contains a C-terminal catalytic domain, and an N-terminal region which modulates catalytic activity.</text>
</comment>
<dbReference type="EMBL" id="AP018907">
    <property type="protein sequence ID" value="BBF91952.1"/>
    <property type="molecule type" value="Genomic_DNA"/>
</dbReference>
<evidence type="ECO:0000256" key="6">
    <source>
        <dbReference type="PROSITE-ProRule" id="PRU00050"/>
    </source>
</evidence>
<dbReference type="PANTHER" id="PTHR42872">
    <property type="entry name" value="PROTEIN-GLUTAMATE METHYLESTERASE/PROTEIN-GLUTAMINE GLUTAMINASE"/>
    <property type="match status" value="1"/>
</dbReference>
<evidence type="ECO:0000256" key="2">
    <source>
        <dbReference type="ARBA" id="ARBA00022500"/>
    </source>
</evidence>
<dbReference type="SUPFAM" id="SSF52738">
    <property type="entry name" value="Methylesterase CheB, C-terminal domain"/>
    <property type="match status" value="1"/>
</dbReference>
<reference evidence="10 11" key="1">
    <citation type="submission" date="2018-08" db="EMBL/GenBank/DDBJ databases">
        <title>Complete genome sequencing of Blastochloris tepida GI.</title>
        <authorList>
            <person name="Tsukatani Y."/>
            <person name="Mori H."/>
        </authorList>
    </citation>
    <scope>NUCLEOTIDE SEQUENCE [LARGE SCALE GENOMIC DNA]</scope>
    <source>
        <strain evidence="10 11">GI</strain>
    </source>
</reference>
<sequence length="351" mass="37500">MVKLLIVDDSALMRKFVRAVFEERGGFEVRTARNGKDALEQIPAFDPDVITLDVNMPEMDGLTCLSEIMATNPKPVVMLSSITTEGAVATLEALQLGAVDWIAKPGGTVSLNIDEIADEIRAKVRAAARARPRRAVGLASRVRRAAAETRRRPVLRTKLGAVGGVVVVGVSTGGPRTLEDILPALPADLPWPVVIAQHMPMAFTGPFAARLNRLCQLEVVEVSEPTPLTSGRIYIGRGDMDVVVESRLGRKLVNAVASDPNWLWHPSVDRLVRSAMKAFEAPSVIGVELTGMGNDGAEAMRDLKAHGGRTIAESETSAIVFGMPGELVRLGGATTVLPAGRIPAQIVSWLA</sequence>
<dbReference type="HAMAP" id="MF_00099">
    <property type="entry name" value="CheB_chemtxs"/>
    <property type="match status" value="1"/>
</dbReference>
<keyword evidence="2 5" id="KW-0145">Chemotaxis</keyword>
<dbReference type="Pfam" id="PF01339">
    <property type="entry name" value="CheB_methylest"/>
    <property type="match status" value="1"/>
</dbReference>
<feature type="active site" evidence="5 6">
    <location>
        <position position="295"/>
    </location>
</feature>
<feature type="domain" description="Response regulatory" evidence="8">
    <location>
        <begin position="3"/>
        <end position="119"/>
    </location>
</feature>
<dbReference type="InterPro" id="IPR008248">
    <property type="entry name" value="CheB-like"/>
</dbReference>
<comment type="similarity">
    <text evidence="5">Belongs to the CheB family.</text>
</comment>
<feature type="active site" evidence="5 6">
    <location>
        <position position="198"/>
    </location>
</feature>
<name>A0A348FXB9_9HYPH</name>
<dbReference type="InterPro" id="IPR035909">
    <property type="entry name" value="CheB_C"/>
</dbReference>
<dbReference type="RefSeq" id="WP_126397569.1">
    <property type="nucleotide sequence ID" value="NZ_AP018907.1"/>
</dbReference>
<proteinExistence type="inferred from homology"/>
<dbReference type="EC" id="3.5.1.44" evidence="5"/>
<dbReference type="Gene3D" id="3.40.50.2300">
    <property type="match status" value="1"/>
</dbReference>
<dbReference type="PIRSF" id="PIRSF000876">
    <property type="entry name" value="RR_chemtxs_CheB"/>
    <property type="match status" value="1"/>
</dbReference>
<dbReference type="SMART" id="SM00448">
    <property type="entry name" value="REC"/>
    <property type="match status" value="1"/>
</dbReference>
<keyword evidence="11" id="KW-1185">Reference proteome</keyword>
<dbReference type="InterPro" id="IPR011006">
    <property type="entry name" value="CheY-like_superfamily"/>
</dbReference>
<feature type="domain" description="CheB-type methylesterase" evidence="9">
    <location>
        <begin position="159"/>
        <end position="351"/>
    </location>
</feature>
<evidence type="ECO:0000256" key="7">
    <source>
        <dbReference type="PROSITE-ProRule" id="PRU00169"/>
    </source>
</evidence>
<feature type="active site" evidence="5 6">
    <location>
        <position position="171"/>
    </location>
</feature>
<dbReference type="GO" id="GO:0000156">
    <property type="term" value="F:phosphorelay response regulator activity"/>
    <property type="evidence" value="ECO:0007669"/>
    <property type="project" value="InterPro"/>
</dbReference>
<keyword evidence="1 5" id="KW-0963">Cytoplasm</keyword>
<evidence type="ECO:0000259" key="8">
    <source>
        <dbReference type="PROSITE" id="PS50110"/>
    </source>
</evidence>
<comment type="PTM">
    <text evidence="5">Phosphorylated by CheA. Phosphorylation of the N-terminal regulatory domain activates the methylesterase activity.</text>
</comment>
<evidence type="ECO:0000256" key="5">
    <source>
        <dbReference type="HAMAP-Rule" id="MF_00099"/>
    </source>
</evidence>
<evidence type="ECO:0000313" key="10">
    <source>
        <dbReference type="EMBL" id="BBF91952.1"/>
    </source>
</evidence>
<dbReference type="InterPro" id="IPR001789">
    <property type="entry name" value="Sig_transdc_resp-reg_receiver"/>
</dbReference>
<evidence type="ECO:0000256" key="3">
    <source>
        <dbReference type="ARBA" id="ARBA00022801"/>
    </source>
</evidence>
<dbReference type="KEGG" id="blag:BLTE_06370"/>
<dbReference type="GO" id="GO:0005737">
    <property type="term" value="C:cytoplasm"/>
    <property type="evidence" value="ECO:0007669"/>
    <property type="project" value="UniProtKB-SubCell"/>
</dbReference>
<evidence type="ECO:0000259" key="9">
    <source>
        <dbReference type="PROSITE" id="PS50122"/>
    </source>
</evidence>
<dbReference type="Proteomes" id="UP000266934">
    <property type="component" value="Chromosome"/>
</dbReference>